<dbReference type="GO" id="GO:0005975">
    <property type="term" value="P:carbohydrate metabolic process"/>
    <property type="evidence" value="ECO:0007669"/>
    <property type="project" value="InterPro"/>
</dbReference>
<dbReference type="CDD" id="cd05017">
    <property type="entry name" value="SIS_PGI_PMI_1"/>
    <property type="match status" value="1"/>
</dbReference>
<dbReference type="GO" id="GO:0097367">
    <property type="term" value="F:carbohydrate derivative binding"/>
    <property type="evidence" value="ECO:0007669"/>
    <property type="project" value="InterPro"/>
</dbReference>
<sequence length="355" mass="39900">MNINLDKIDFSRADPGKMREYLSDFAHYCKDAWEIANSFAIPSYFIKCKKVVFLGMGASGIVAEFLKDLLRGSTLVAECVHDYDLPNWVDKETLVIAVSHSGDTEEDLYAFVSAYQKNAKLLAITTGGKLENLCSKYRSPIIKYSFDSEPKLAFPYLFVIPSVVLKKLGYLELSKDDFDKACDQVLAQTTKITPENHSTVNPAKDLATKIQDSLVFVISSGNLRSSGMRFAHAINEDGKSFATFNFLPEIDHNLIAGLEFPKELLEDITIIFVESKFSRPEIKKRENLTAHILSSKKISYLRINFPQAANRFSEILLSVNFIEHVGMYLGLLNQVDPVSAKIVDQFKIQLGQEGR</sequence>
<comment type="caution">
    <text evidence="4">The sequence shown here is derived from an EMBL/GenBank/DDBJ whole genome shotgun (WGS) entry which is preliminary data.</text>
</comment>
<dbReference type="SUPFAM" id="SSF53697">
    <property type="entry name" value="SIS domain"/>
    <property type="match status" value="1"/>
</dbReference>
<comment type="similarity">
    <text evidence="1">Belongs to the PGI/PMI family.</text>
</comment>
<evidence type="ECO:0000313" key="4">
    <source>
        <dbReference type="EMBL" id="OIN89045.1"/>
    </source>
</evidence>
<dbReference type="GO" id="GO:0004476">
    <property type="term" value="F:mannose-6-phosphate isomerase activity"/>
    <property type="evidence" value="ECO:0007669"/>
    <property type="project" value="InterPro"/>
</dbReference>
<dbReference type="InterPro" id="IPR035484">
    <property type="entry name" value="SIS_PGI/PMI_1"/>
</dbReference>
<dbReference type="GO" id="GO:0004347">
    <property type="term" value="F:glucose-6-phosphate isomerase activity"/>
    <property type="evidence" value="ECO:0007669"/>
    <property type="project" value="InterPro"/>
</dbReference>
<dbReference type="PROSITE" id="PS51464">
    <property type="entry name" value="SIS"/>
    <property type="match status" value="1"/>
</dbReference>
<evidence type="ECO:0000259" key="3">
    <source>
        <dbReference type="PROSITE" id="PS51464"/>
    </source>
</evidence>
<organism evidence="4 5">
    <name type="scientific">Candidatus Berkelbacteria bacterium CG1_02_42_45</name>
    <dbReference type="NCBI Taxonomy" id="1805036"/>
    <lineage>
        <taxon>Bacteria</taxon>
        <taxon>Candidatus Berkelbacteria</taxon>
    </lineage>
</organism>
<evidence type="ECO:0000256" key="2">
    <source>
        <dbReference type="ARBA" id="ARBA00023235"/>
    </source>
</evidence>
<evidence type="ECO:0000256" key="1">
    <source>
        <dbReference type="ARBA" id="ARBA00010523"/>
    </source>
</evidence>
<dbReference type="AlphaFoldDB" id="A0A1J4RSW9"/>
<dbReference type="Gene3D" id="3.40.50.10490">
    <property type="entry name" value="Glucose-6-phosphate isomerase like protein, domain 1"/>
    <property type="match status" value="2"/>
</dbReference>
<dbReference type="Pfam" id="PF01380">
    <property type="entry name" value="SIS"/>
    <property type="match status" value="1"/>
</dbReference>
<feature type="domain" description="SIS" evidence="3">
    <location>
        <begin position="41"/>
        <end position="175"/>
    </location>
</feature>
<dbReference type="Proteomes" id="UP000182753">
    <property type="component" value="Unassembled WGS sequence"/>
</dbReference>
<dbReference type="GO" id="GO:1901135">
    <property type="term" value="P:carbohydrate derivative metabolic process"/>
    <property type="evidence" value="ECO:0007669"/>
    <property type="project" value="InterPro"/>
</dbReference>
<dbReference type="Pfam" id="PF10432">
    <property type="entry name" value="bact-PGI_C"/>
    <property type="match status" value="1"/>
</dbReference>
<gene>
    <name evidence="4" type="ORF">AUJ40_02550</name>
</gene>
<proteinExistence type="inferred from homology"/>
<accession>A0A1J4RSW9</accession>
<dbReference type="InterPro" id="IPR046348">
    <property type="entry name" value="SIS_dom_sf"/>
</dbReference>
<keyword evidence="2" id="KW-0413">Isomerase</keyword>
<dbReference type="InterPro" id="IPR019490">
    <property type="entry name" value="Glu6P/Mann6P_isomerase_C"/>
</dbReference>
<reference evidence="4 5" key="1">
    <citation type="journal article" date="2016" name="Environ. Microbiol.">
        <title>Genomic resolution of a cold subsurface aquifer community provides metabolic insights for novel microbes adapted to high CO concentrations.</title>
        <authorList>
            <person name="Probst A.J."/>
            <person name="Castelle C.J."/>
            <person name="Singh A."/>
            <person name="Brown C.T."/>
            <person name="Anantharaman K."/>
            <person name="Sharon I."/>
            <person name="Hug L.A."/>
            <person name="Burstein D."/>
            <person name="Emerson J.B."/>
            <person name="Thomas B.C."/>
            <person name="Banfield J.F."/>
        </authorList>
    </citation>
    <scope>NUCLEOTIDE SEQUENCE [LARGE SCALE GENOMIC DNA]</scope>
    <source>
        <strain evidence="4">CG1_02_42_45</strain>
    </source>
</reference>
<evidence type="ECO:0000313" key="5">
    <source>
        <dbReference type="Proteomes" id="UP000182753"/>
    </source>
</evidence>
<dbReference type="InterPro" id="IPR001347">
    <property type="entry name" value="SIS_dom"/>
</dbReference>
<protein>
    <recommendedName>
        <fullName evidence="3">SIS domain-containing protein</fullName>
    </recommendedName>
</protein>
<dbReference type="EMBL" id="MNUJ01000052">
    <property type="protein sequence ID" value="OIN89045.1"/>
    <property type="molecule type" value="Genomic_DNA"/>
</dbReference>
<name>A0A1J4RSW9_9BACT</name>